<reference evidence="3" key="1">
    <citation type="submission" date="2016-10" db="EMBL/GenBank/DDBJ databases">
        <authorList>
            <person name="Varghese N."/>
            <person name="Submissions S."/>
        </authorList>
    </citation>
    <scope>NUCLEOTIDE SEQUENCE [LARGE SCALE GENOMIC DNA]</scope>
    <source>
        <strain evidence="3">DSM 44268</strain>
    </source>
</reference>
<dbReference type="EMBL" id="FNBT01000005">
    <property type="protein sequence ID" value="SDF67293.1"/>
    <property type="molecule type" value="Genomic_DNA"/>
</dbReference>
<accession>A0A1G7MZS2</accession>
<keyword evidence="1" id="KW-1133">Transmembrane helix</keyword>
<organism evidence="2 3">
    <name type="scientific">Blastococcus aurantiacus</name>
    <dbReference type="NCBI Taxonomy" id="1550231"/>
    <lineage>
        <taxon>Bacteria</taxon>
        <taxon>Bacillati</taxon>
        <taxon>Actinomycetota</taxon>
        <taxon>Actinomycetes</taxon>
        <taxon>Geodermatophilales</taxon>
        <taxon>Geodermatophilaceae</taxon>
        <taxon>Blastococcus</taxon>
    </lineage>
</organism>
<gene>
    <name evidence="2" type="ORF">SAMN05660662_3017</name>
</gene>
<keyword evidence="1" id="KW-0472">Membrane</keyword>
<sequence length="359" mass="36538">MTVPLGGALLAGAAVTALIIVLLVAVAAVHLVRSRRAERDELRKRRLMPLVHAVLDDDPVDSIPLPDVLAAPAELDAIVLDLLPQLRGSDRETLRGLLAERGVVARAVTDLTARRSWRRGRAVSLLGSAAGTHHVAAMAALLADRSLEVRCAAARALGKAGDPGAVGHLLHATAGERALPKGVVGMALLDLGTTVLPVLRDALTDEQGTARGLVAELLGVHGDPSAAPALEDLVRDAGEDLGVRRSAAVALGRIGSPTSTEPLVAALTNSTDPRLQRTAAEALGRIGDPTATVPLLAGLADDDIAVRAACADALAALGAEGRASLEEVADGPGAAAPVARAALDELDGPVRRPQQAGAA</sequence>
<dbReference type="STRING" id="1550231.SAMN05660662_3017"/>
<protein>
    <submittedName>
        <fullName evidence="2">HEAT repeat</fullName>
    </submittedName>
</protein>
<dbReference type="Pfam" id="PF13646">
    <property type="entry name" value="HEAT_2"/>
    <property type="match status" value="2"/>
</dbReference>
<proteinExistence type="predicted"/>
<dbReference type="Gene3D" id="1.25.10.10">
    <property type="entry name" value="Leucine-rich Repeat Variant"/>
    <property type="match status" value="2"/>
</dbReference>
<dbReference type="SMART" id="SM00567">
    <property type="entry name" value="EZ_HEAT"/>
    <property type="match status" value="5"/>
</dbReference>
<dbReference type="InterPro" id="IPR016024">
    <property type="entry name" value="ARM-type_fold"/>
</dbReference>
<dbReference type="PANTHER" id="PTHR12697:SF5">
    <property type="entry name" value="DEOXYHYPUSINE HYDROXYLASE"/>
    <property type="match status" value="1"/>
</dbReference>
<dbReference type="GO" id="GO:0016491">
    <property type="term" value="F:oxidoreductase activity"/>
    <property type="evidence" value="ECO:0007669"/>
    <property type="project" value="TreeGrafter"/>
</dbReference>
<evidence type="ECO:0000313" key="2">
    <source>
        <dbReference type="EMBL" id="SDF67293.1"/>
    </source>
</evidence>
<feature type="transmembrane region" description="Helical" evidence="1">
    <location>
        <begin position="6"/>
        <end position="32"/>
    </location>
</feature>
<dbReference type="RefSeq" id="WP_091768186.1">
    <property type="nucleotide sequence ID" value="NZ_FNBT01000005.1"/>
</dbReference>
<dbReference type="AlphaFoldDB" id="A0A1G7MZS2"/>
<dbReference type="OrthoDB" id="3884680at2"/>
<evidence type="ECO:0000313" key="3">
    <source>
        <dbReference type="Proteomes" id="UP000199406"/>
    </source>
</evidence>
<name>A0A1G7MZS2_9ACTN</name>
<dbReference type="Pfam" id="PF03130">
    <property type="entry name" value="HEAT_PBS"/>
    <property type="match status" value="1"/>
</dbReference>
<dbReference type="PANTHER" id="PTHR12697">
    <property type="entry name" value="PBS LYASE HEAT-LIKE PROTEIN"/>
    <property type="match status" value="1"/>
</dbReference>
<dbReference type="SUPFAM" id="SSF48371">
    <property type="entry name" value="ARM repeat"/>
    <property type="match status" value="1"/>
</dbReference>
<dbReference type="InterPro" id="IPR004155">
    <property type="entry name" value="PBS_lyase_HEAT"/>
</dbReference>
<keyword evidence="3" id="KW-1185">Reference proteome</keyword>
<keyword evidence="1" id="KW-0812">Transmembrane</keyword>
<dbReference type="Proteomes" id="UP000199406">
    <property type="component" value="Unassembled WGS sequence"/>
</dbReference>
<dbReference type="InterPro" id="IPR011989">
    <property type="entry name" value="ARM-like"/>
</dbReference>
<evidence type="ECO:0000256" key="1">
    <source>
        <dbReference type="SAM" id="Phobius"/>
    </source>
</evidence>